<organism evidence="3">
    <name type="scientific">Spongospora subterranea</name>
    <dbReference type="NCBI Taxonomy" id="70186"/>
    <lineage>
        <taxon>Eukaryota</taxon>
        <taxon>Sar</taxon>
        <taxon>Rhizaria</taxon>
        <taxon>Endomyxa</taxon>
        <taxon>Phytomyxea</taxon>
        <taxon>Plasmodiophorida</taxon>
        <taxon>Plasmodiophoridae</taxon>
        <taxon>Spongospora</taxon>
    </lineage>
</organism>
<dbReference type="PANTHER" id="PTHR16487:SF0">
    <property type="entry name" value="PROTEIN PHOSPHATASE 4 REGULATORY SUBUNIT 2-RELATED"/>
    <property type="match status" value="1"/>
</dbReference>
<feature type="region of interest" description="Disordered" evidence="2">
    <location>
        <begin position="210"/>
        <end position="257"/>
    </location>
</feature>
<proteinExistence type="inferred from homology"/>
<dbReference type="GO" id="GO:0019888">
    <property type="term" value="F:protein phosphatase regulator activity"/>
    <property type="evidence" value="ECO:0007669"/>
    <property type="project" value="InterPro"/>
</dbReference>
<accession>A0A0H5QKI6</accession>
<name>A0A0H5QKI6_9EUKA</name>
<protein>
    <submittedName>
        <fullName evidence="3">Uncharacterized protein</fullName>
    </submittedName>
</protein>
<dbReference type="GO" id="GO:0005737">
    <property type="term" value="C:cytoplasm"/>
    <property type="evidence" value="ECO:0007669"/>
    <property type="project" value="TreeGrafter"/>
</dbReference>
<dbReference type="EMBL" id="HACM01001364">
    <property type="protein sequence ID" value="CRZ01806.1"/>
    <property type="molecule type" value="Transcribed_RNA"/>
</dbReference>
<dbReference type="InterPro" id="IPR015267">
    <property type="entry name" value="PPP4R2"/>
</dbReference>
<dbReference type="GO" id="GO:0030289">
    <property type="term" value="C:protein phosphatase 4 complex"/>
    <property type="evidence" value="ECO:0007669"/>
    <property type="project" value="InterPro"/>
</dbReference>
<dbReference type="GO" id="GO:0005634">
    <property type="term" value="C:nucleus"/>
    <property type="evidence" value="ECO:0007669"/>
    <property type="project" value="TreeGrafter"/>
</dbReference>
<evidence type="ECO:0000256" key="2">
    <source>
        <dbReference type="SAM" id="MobiDB-lite"/>
    </source>
</evidence>
<feature type="non-terminal residue" evidence="3">
    <location>
        <position position="1"/>
    </location>
</feature>
<comment type="similarity">
    <text evidence="1">Belongs to the PPP4R2 family.</text>
</comment>
<reference evidence="3" key="1">
    <citation type="submission" date="2015-04" db="EMBL/GenBank/DDBJ databases">
        <title>The genome sequence of the plant pathogenic Rhizarian Plasmodiophora brassicae reveals insights in its biotrophic life cycle and the origin of chitin synthesis.</title>
        <authorList>
            <person name="Schwelm A."/>
            <person name="Fogelqvist J."/>
            <person name="Knaust A."/>
            <person name="Julke S."/>
            <person name="Lilja T."/>
            <person name="Dhandapani V."/>
            <person name="Bonilla-Rosso G."/>
            <person name="Karlsson M."/>
            <person name="Shevchenko A."/>
            <person name="Choi S.R."/>
            <person name="Kim H.G."/>
            <person name="Park J.Y."/>
            <person name="Lim Y.P."/>
            <person name="Ludwig-Muller J."/>
            <person name="Dixelius C."/>
        </authorList>
    </citation>
    <scope>NUCLEOTIDE SEQUENCE</scope>
    <source>
        <tissue evidence="3">Potato root galls</tissue>
    </source>
</reference>
<dbReference type="PANTHER" id="PTHR16487">
    <property type="entry name" value="PPP4R2-RELATED PROTEIN"/>
    <property type="match status" value="1"/>
</dbReference>
<dbReference type="Pfam" id="PF09184">
    <property type="entry name" value="PPP4R2"/>
    <property type="match status" value="1"/>
</dbReference>
<dbReference type="AlphaFoldDB" id="A0A0H5QKI6"/>
<feature type="compositionally biased region" description="Polar residues" evidence="2">
    <location>
        <begin position="212"/>
        <end position="257"/>
    </location>
</feature>
<evidence type="ECO:0000313" key="3">
    <source>
        <dbReference type="EMBL" id="CRZ01806.1"/>
    </source>
</evidence>
<evidence type="ECO:0000256" key="1">
    <source>
        <dbReference type="ARBA" id="ARBA00009207"/>
    </source>
</evidence>
<sequence length="257" mass="29123">ANQVSYPGPSVATIVQVIMVSDQETAEYSELGDARPIDDRIIASLDALANQYRQGPLSDFQLTPQFRHLLEAIAKTGKTYVDWQLLKVLIIESFRLALRQFREEDNTENHTPIIDGVPMNEFVSRIISTLEQFSSPPWTIQRISELLLNHGRYWSSVDKFIFAFSKVVFGIKSNKTRFRLGSWSGNDHGELSFVKWPNKPIDEIAMLDRQNAETSSQLDASVETTSLVMPQRIPSTSNPQRPSTESDLDTTENIPQH</sequence>